<feature type="signal peptide" evidence="1">
    <location>
        <begin position="1"/>
        <end position="17"/>
    </location>
</feature>
<sequence>MFAKLSALALCLSLVSALTITVPDPVHAGTSVELSLTETSGKDPNEFGLMLIKSDYSIIENVLDSPSVDFNPSITVNIPININKGEYWIVANKAGLLVSQPSSNMFAKLSALVLCTSLVSALTIMVPDSSVQAGASVDLTLTRYEDDPQQFSLLLVSFTNAIENLFNGGYANYAPNITVTIPGGTSSGNYSIVAHKVDDINGPPLASSNSFAVILNDS</sequence>
<reference evidence="2" key="2">
    <citation type="journal article" date="2020" name="Nat. Commun.">
        <title>Large-scale genome sequencing of mycorrhizal fungi provides insights into the early evolution of symbiotic traits.</title>
        <authorList>
            <person name="Miyauchi S."/>
            <person name="Kiss E."/>
            <person name="Kuo A."/>
            <person name="Drula E."/>
            <person name="Kohler A."/>
            <person name="Sanchez-Garcia M."/>
            <person name="Morin E."/>
            <person name="Andreopoulos B."/>
            <person name="Barry K.W."/>
            <person name="Bonito G."/>
            <person name="Buee M."/>
            <person name="Carver A."/>
            <person name="Chen C."/>
            <person name="Cichocki N."/>
            <person name="Clum A."/>
            <person name="Culley D."/>
            <person name="Crous P.W."/>
            <person name="Fauchery L."/>
            <person name="Girlanda M."/>
            <person name="Hayes R.D."/>
            <person name="Keri Z."/>
            <person name="LaButti K."/>
            <person name="Lipzen A."/>
            <person name="Lombard V."/>
            <person name="Magnuson J."/>
            <person name="Maillard F."/>
            <person name="Murat C."/>
            <person name="Nolan M."/>
            <person name="Ohm R.A."/>
            <person name="Pangilinan J."/>
            <person name="Pereira M.F."/>
            <person name="Perotto S."/>
            <person name="Peter M."/>
            <person name="Pfister S."/>
            <person name="Riley R."/>
            <person name="Sitrit Y."/>
            <person name="Stielow J.B."/>
            <person name="Szollosi G."/>
            <person name="Zifcakova L."/>
            <person name="Stursova M."/>
            <person name="Spatafora J.W."/>
            <person name="Tedersoo L."/>
            <person name="Vaario L.M."/>
            <person name="Yamada A."/>
            <person name="Yan M."/>
            <person name="Wang P."/>
            <person name="Xu J."/>
            <person name="Bruns T."/>
            <person name="Baldrian P."/>
            <person name="Vilgalys R."/>
            <person name="Dunand C."/>
            <person name="Henrissat B."/>
            <person name="Grigoriev I.V."/>
            <person name="Hibbett D."/>
            <person name="Nagy L.G."/>
            <person name="Martin F.M."/>
        </authorList>
    </citation>
    <scope>NUCLEOTIDE SEQUENCE</scope>
    <source>
        <strain evidence="2">BED1</strain>
    </source>
</reference>
<dbReference type="Proteomes" id="UP001194468">
    <property type="component" value="Unassembled WGS sequence"/>
</dbReference>
<organism evidence="2 3">
    <name type="scientific">Boletus edulis BED1</name>
    <dbReference type="NCBI Taxonomy" id="1328754"/>
    <lineage>
        <taxon>Eukaryota</taxon>
        <taxon>Fungi</taxon>
        <taxon>Dikarya</taxon>
        <taxon>Basidiomycota</taxon>
        <taxon>Agaricomycotina</taxon>
        <taxon>Agaricomycetes</taxon>
        <taxon>Agaricomycetidae</taxon>
        <taxon>Boletales</taxon>
        <taxon>Boletineae</taxon>
        <taxon>Boletaceae</taxon>
        <taxon>Boletoideae</taxon>
        <taxon>Boletus</taxon>
    </lineage>
</organism>
<keyword evidence="3" id="KW-1185">Reference proteome</keyword>
<reference evidence="2" key="1">
    <citation type="submission" date="2019-10" db="EMBL/GenBank/DDBJ databases">
        <authorList>
            <consortium name="DOE Joint Genome Institute"/>
            <person name="Kuo A."/>
            <person name="Miyauchi S."/>
            <person name="Kiss E."/>
            <person name="Drula E."/>
            <person name="Kohler A."/>
            <person name="Sanchez-Garcia M."/>
            <person name="Andreopoulos B."/>
            <person name="Barry K.W."/>
            <person name="Bonito G."/>
            <person name="Buee M."/>
            <person name="Carver A."/>
            <person name="Chen C."/>
            <person name="Cichocki N."/>
            <person name="Clum A."/>
            <person name="Culley D."/>
            <person name="Crous P.W."/>
            <person name="Fauchery L."/>
            <person name="Girlanda M."/>
            <person name="Hayes R."/>
            <person name="Keri Z."/>
            <person name="LaButti K."/>
            <person name="Lipzen A."/>
            <person name="Lombard V."/>
            <person name="Magnuson J."/>
            <person name="Maillard F."/>
            <person name="Morin E."/>
            <person name="Murat C."/>
            <person name="Nolan M."/>
            <person name="Ohm R."/>
            <person name="Pangilinan J."/>
            <person name="Pereira M."/>
            <person name="Perotto S."/>
            <person name="Peter M."/>
            <person name="Riley R."/>
            <person name="Sitrit Y."/>
            <person name="Stielow B."/>
            <person name="Szollosi G."/>
            <person name="Zifcakova L."/>
            <person name="Stursova M."/>
            <person name="Spatafora J.W."/>
            <person name="Tedersoo L."/>
            <person name="Vaario L.-M."/>
            <person name="Yamada A."/>
            <person name="Yan M."/>
            <person name="Wang P."/>
            <person name="Xu J."/>
            <person name="Bruns T."/>
            <person name="Baldrian P."/>
            <person name="Vilgalys R."/>
            <person name="Henrissat B."/>
            <person name="Grigoriev I.V."/>
            <person name="Hibbett D."/>
            <person name="Nagy L.G."/>
            <person name="Martin F.M."/>
        </authorList>
    </citation>
    <scope>NUCLEOTIDE SEQUENCE</scope>
    <source>
        <strain evidence="2">BED1</strain>
    </source>
</reference>
<evidence type="ECO:0000313" key="3">
    <source>
        <dbReference type="Proteomes" id="UP001194468"/>
    </source>
</evidence>
<name>A0AAD4GGE6_BOLED</name>
<feature type="chain" id="PRO_5042129789" evidence="1">
    <location>
        <begin position="18"/>
        <end position="218"/>
    </location>
</feature>
<accession>A0AAD4GGE6</accession>
<dbReference type="AlphaFoldDB" id="A0AAD4GGE6"/>
<gene>
    <name evidence="2" type="ORF">L210DRAFT_3644102</name>
</gene>
<evidence type="ECO:0000256" key="1">
    <source>
        <dbReference type="SAM" id="SignalP"/>
    </source>
</evidence>
<comment type="caution">
    <text evidence="2">The sequence shown here is derived from an EMBL/GenBank/DDBJ whole genome shotgun (WGS) entry which is preliminary data.</text>
</comment>
<protein>
    <submittedName>
        <fullName evidence="2">Uncharacterized protein</fullName>
    </submittedName>
</protein>
<dbReference type="EMBL" id="WHUW01000008">
    <property type="protein sequence ID" value="KAF8443270.1"/>
    <property type="molecule type" value="Genomic_DNA"/>
</dbReference>
<keyword evidence="1" id="KW-0732">Signal</keyword>
<proteinExistence type="predicted"/>
<evidence type="ECO:0000313" key="2">
    <source>
        <dbReference type="EMBL" id="KAF8443270.1"/>
    </source>
</evidence>